<accession>A0A0Q3SEN1</accession>
<dbReference type="Proteomes" id="UP000050996">
    <property type="component" value="Unassembled WGS sequence"/>
</dbReference>
<evidence type="ECO:0000259" key="1">
    <source>
        <dbReference type="Pfam" id="PF13349"/>
    </source>
</evidence>
<feature type="domain" description="DUF4097" evidence="1">
    <location>
        <begin position="39"/>
        <end position="271"/>
    </location>
</feature>
<evidence type="ECO:0000313" key="3">
    <source>
        <dbReference type="Proteomes" id="UP000050996"/>
    </source>
</evidence>
<evidence type="ECO:0000313" key="2">
    <source>
        <dbReference type="EMBL" id="KQL17708.1"/>
    </source>
</evidence>
<reference evidence="2 3" key="1">
    <citation type="submission" date="2015-09" db="EMBL/GenBank/DDBJ databases">
        <title>Genome sequencing project for genomic taxonomy and phylogenomics of Bacillus-like bacteria.</title>
        <authorList>
            <person name="Liu B."/>
            <person name="Wang J."/>
            <person name="Zhu Y."/>
            <person name="Liu G."/>
            <person name="Chen Q."/>
            <person name="Chen Z."/>
            <person name="Lan J."/>
            <person name="Che J."/>
            <person name="Ge C."/>
            <person name="Shi H."/>
            <person name="Pan Z."/>
            <person name="Liu X."/>
        </authorList>
    </citation>
    <scope>NUCLEOTIDE SEQUENCE [LARGE SCALE GENOMIC DNA]</scope>
    <source>
        <strain evidence="2 3">FJAT-18043</strain>
    </source>
</reference>
<gene>
    <name evidence="2" type="ORF">AN957_03160</name>
</gene>
<dbReference type="EMBL" id="LJIX01000006">
    <property type="protein sequence ID" value="KQL17708.1"/>
    <property type="molecule type" value="Genomic_DNA"/>
</dbReference>
<dbReference type="RefSeq" id="WP_053478102.1">
    <property type="nucleotide sequence ID" value="NZ_LJIX01000006.1"/>
</dbReference>
<keyword evidence="3" id="KW-1185">Reference proteome</keyword>
<dbReference type="Pfam" id="PF13349">
    <property type="entry name" value="DUF4097"/>
    <property type="match status" value="1"/>
</dbReference>
<comment type="caution">
    <text evidence="2">The sequence shown here is derived from an EMBL/GenBank/DDBJ whole genome shotgun (WGS) entry which is preliminary data.</text>
</comment>
<organism evidence="2 3">
    <name type="scientific">Cytobacillus solani</name>
    <dbReference type="NCBI Taxonomy" id="1637975"/>
    <lineage>
        <taxon>Bacteria</taxon>
        <taxon>Bacillati</taxon>
        <taxon>Bacillota</taxon>
        <taxon>Bacilli</taxon>
        <taxon>Bacillales</taxon>
        <taxon>Bacillaceae</taxon>
        <taxon>Cytobacillus</taxon>
    </lineage>
</organism>
<proteinExistence type="predicted"/>
<name>A0A0Q3SEN1_9BACI</name>
<sequence>MKRTILAVLLLGIVGTAIFFLYIKQPAKTITIGEYEAVSHLDVSLDMLNTEFINSSDDKIHVQIKGHQLNKNMVNIREEYNRLVMEEQQQKKKWTDHIHIRQTTILVQLPKGQLKTLTLHTDDSNLNINDLVLESVEVRTSAGDVILENMSISYADIQSKDGSVSIAESTIENLSITTNAGDVAIKESKGITHKIQTVDGQIYITEAKEQPKVQAKSASGDIRIHYKKTPDSLRLTTAGEDIEILLPHYNKKAHIIGKGVNMLSAETEDGAVLIK</sequence>
<dbReference type="PATRIC" id="fig|1637975.4.peg.296"/>
<dbReference type="InterPro" id="IPR025164">
    <property type="entry name" value="Toastrack_DUF4097"/>
</dbReference>
<dbReference type="Gene3D" id="2.160.20.120">
    <property type="match status" value="1"/>
</dbReference>
<dbReference type="AlphaFoldDB" id="A0A0Q3SEN1"/>
<dbReference type="STRING" id="1637975.AN957_03160"/>
<protein>
    <recommendedName>
        <fullName evidence="1">DUF4097 domain-containing protein</fullName>
    </recommendedName>
</protein>